<evidence type="ECO:0000313" key="3">
    <source>
        <dbReference type="Proteomes" id="UP000806522"/>
    </source>
</evidence>
<dbReference type="AlphaFoldDB" id="A0A9D5PB43"/>
<keyword evidence="1" id="KW-0732">Signal</keyword>
<comment type="caution">
    <text evidence="2">The sequence shown here is derived from an EMBL/GenBank/DDBJ whole genome shotgun (WGS) entry which is preliminary data.</text>
</comment>
<feature type="signal peptide" evidence="1">
    <location>
        <begin position="1"/>
        <end position="19"/>
    </location>
</feature>
<evidence type="ECO:0008006" key="4">
    <source>
        <dbReference type="Google" id="ProtNLM"/>
    </source>
</evidence>
<proteinExistence type="predicted"/>
<sequence length="125" mass="13680">MNKLIPILLLAFISQICYAAGAPDNSNSGVDDKDNHPHKAPQKASAPFISYNQGVLSISTHNTLYNAEIIIRDINGNIIYDVVDTISNGYVILLPSHVSSQIHSVELIHSYSHYTISVDESFNLG</sequence>
<dbReference type="Proteomes" id="UP000806522">
    <property type="component" value="Unassembled WGS sequence"/>
</dbReference>
<feature type="chain" id="PRO_5039612704" description="DUF3244 domain-containing protein" evidence="1">
    <location>
        <begin position="20"/>
        <end position="125"/>
    </location>
</feature>
<gene>
    <name evidence="2" type="ORF">E7101_13990</name>
</gene>
<evidence type="ECO:0000313" key="2">
    <source>
        <dbReference type="EMBL" id="MBE6272036.1"/>
    </source>
</evidence>
<name>A0A9D5PB43_XYLRU</name>
<protein>
    <recommendedName>
        <fullName evidence="4">DUF3244 domain-containing protein</fullName>
    </recommendedName>
</protein>
<accession>A0A9D5PB43</accession>
<organism evidence="2 3">
    <name type="scientific">Xylanibacter ruminicola</name>
    <name type="common">Prevotella ruminicola</name>
    <dbReference type="NCBI Taxonomy" id="839"/>
    <lineage>
        <taxon>Bacteria</taxon>
        <taxon>Pseudomonadati</taxon>
        <taxon>Bacteroidota</taxon>
        <taxon>Bacteroidia</taxon>
        <taxon>Bacteroidales</taxon>
        <taxon>Prevotellaceae</taxon>
        <taxon>Xylanibacter</taxon>
    </lineage>
</organism>
<dbReference type="EMBL" id="SUYC01000022">
    <property type="protein sequence ID" value="MBE6272036.1"/>
    <property type="molecule type" value="Genomic_DNA"/>
</dbReference>
<reference evidence="2" key="1">
    <citation type="submission" date="2019-04" db="EMBL/GenBank/DDBJ databases">
        <title>Evolution of Biomass-Degrading Anaerobic Consortia Revealed by Metagenomics.</title>
        <authorList>
            <person name="Peng X."/>
        </authorList>
    </citation>
    <scope>NUCLEOTIDE SEQUENCE</scope>
    <source>
        <strain evidence="2">SIG140</strain>
    </source>
</reference>
<evidence type="ECO:0000256" key="1">
    <source>
        <dbReference type="SAM" id="SignalP"/>
    </source>
</evidence>